<dbReference type="EMBL" id="RCHU02000006">
    <property type="protein sequence ID" value="KAL3586153.1"/>
    <property type="molecule type" value="Genomic_DNA"/>
</dbReference>
<gene>
    <name evidence="1" type="ORF">D5086_013020</name>
</gene>
<protein>
    <submittedName>
        <fullName evidence="1">Uncharacterized protein</fullName>
    </submittedName>
</protein>
<comment type="caution">
    <text evidence="1">The sequence shown here is derived from an EMBL/GenBank/DDBJ whole genome shotgun (WGS) entry which is preliminary data.</text>
</comment>
<accession>A0ACC4C4D2</accession>
<proteinExistence type="predicted"/>
<keyword evidence="2" id="KW-1185">Reference proteome</keyword>
<name>A0ACC4C4D2_POPAL</name>
<sequence length="265" mass="29785">MGSARERFRLLVSDSVLTQHALLGTQLRDRVKPGVDRKGSVIQLIDYICSQVQKRQPDYCRAQPGNYNTRLKLLEILKMFHDATAHKSFPNTNSVRSVGLAYYNPTSQSLANMDIHSIRPATHGGNMKSFRPTLSTQTCFECPKSCCYDVIEAGYLISKGSLKSAQNNFNHLKNEWEIFLEATSTLDLFLEEDSSIPKQQFLQGPVKAGKVSDFDGKSLGTICYTQLFIKSRCLLQVQIQGPHKIDLGNPVIRFQMVCLVVHLIT</sequence>
<organism evidence="1 2">
    <name type="scientific">Populus alba</name>
    <name type="common">White poplar</name>
    <dbReference type="NCBI Taxonomy" id="43335"/>
    <lineage>
        <taxon>Eukaryota</taxon>
        <taxon>Viridiplantae</taxon>
        <taxon>Streptophyta</taxon>
        <taxon>Embryophyta</taxon>
        <taxon>Tracheophyta</taxon>
        <taxon>Spermatophyta</taxon>
        <taxon>Magnoliopsida</taxon>
        <taxon>eudicotyledons</taxon>
        <taxon>Gunneridae</taxon>
        <taxon>Pentapetalae</taxon>
        <taxon>rosids</taxon>
        <taxon>fabids</taxon>
        <taxon>Malpighiales</taxon>
        <taxon>Salicaceae</taxon>
        <taxon>Saliceae</taxon>
        <taxon>Populus</taxon>
    </lineage>
</organism>
<evidence type="ECO:0000313" key="2">
    <source>
        <dbReference type="Proteomes" id="UP000309997"/>
    </source>
</evidence>
<dbReference type="Proteomes" id="UP000309997">
    <property type="component" value="Unassembled WGS sequence"/>
</dbReference>
<reference evidence="1 2" key="1">
    <citation type="journal article" date="2024" name="Plant Biotechnol. J.">
        <title>Genome and CRISPR/Cas9 system of a widespread forest tree (Populus alba) in the world.</title>
        <authorList>
            <person name="Liu Y.J."/>
            <person name="Jiang P.F."/>
            <person name="Han X.M."/>
            <person name="Li X.Y."/>
            <person name="Wang H.M."/>
            <person name="Wang Y.J."/>
            <person name="Wang X.X."/>
            <person name="Zeng Q.Y."/>
        </authorList>
    </citation>
    <scope>NUCLEOTIDE SEQUENCE [LARGE SCALE GENOMIC DNA]</scope>
    <source>
        <strain evidence="2">cv. PAL-ZL1</strain>
    </source>
</reference>
<evidence type="ECO:0000313" key="1">
    <source>
        <dbReference type="EMBL" id="KAL3586153.1"/>
    </source>
</evidence>